<evidence type="ECO:0000256" key="10">
    <source>
        <dbReference type="ARBA" id="ARBA00023242"/>
    </source>
</evidence>
<evidence type="ECO:0000256" key="14">
    <source>
        <dbReference type="SAM" id="MobiDB-lite"/>
    </source>
</evidence>
<evidence type="ECO:0000256" key="8">
    <source>
        <dbReference type="ARBA" id="ARBA00023125"/>
    </source>
</evidence>
<evidence type="ECO:0000259" key="15">
    <source>
        <dbReference type="PROSITE" id="PS50950"/>
    </source>
</evidence>
<reference evidence="16" key="4">
    <citation type="submission" date="2025-09" db="UniProtKB">
        <authorList>
            <consortium name="Ensembl"/>
        </authorList>
    </citation>
    <scope>IDENTIFICATION</scope>
</reference>
<protein>
    <submittedName>
        <fullName evidence="16">THAP domain-containing protein 1-like</fullName>
    </submittedName>
</protein>
<comment type="subcellular location">
    <subcellularLocation>
        <location evidence="1">Nucleus</location>
        <location evidence="1">Nucleoplasm</location>
    </subcellularLocation>
</comment>
<dbReference type="RefSeq" id="XP_002130150.1">
    <property type="nucleotide sequence ID" value="XM_002130114.5"/>
</dbReference>
<evidence type="ECO:0000256" key="9">
    <source>
        <dbReference type="ARBA" id="ARBA00023163"/>
    </source>
</evidence>
<keyword evidence="11" id="KW-0131">Cell cycle</keyword>
<sequence length="260" mass="30948">MSDKRPVRGRGCVAYGCRKRKFPKTRPRSNSSGSEDEESEMKRKHPRTFHSFPKDVQKRKQWEVKLRLPKLKLTNCSLICSDHFYERDIIRSSKNVMLRADAIPRRFKKFPKHLREKPKVERKLPLRRIKEEIINSDKVPKFEVDPVLRLDKVFSIEKDHQTLPAKISCHLPDHTYCVPSISVYVKKFHKNLARLEKSQHKLRMLRQHNKRLIRQRSKLKSTVNQLKSTINQLRKKDKPVPRGILQECFKLGKLVQYLNK</sequence>
<keyword evidence="17" id="KW-1185">Reference proteome</keyword>
<name>A0A1W5BBA5_CIOIN</name>
<dbReference type="KEGG" id="cin:100186854"/>
<dbReference type="SMART" id="SM00692">
    <property type="entry name" value="DM3"/>
    <property type="match status" value="1"/>
</dbReference>
<dbReference type="GeneID" id="100186854"/>
<feature type="coiled-coil region" evidence="13">
    <location>
        <begin position="195"/>
        <end position="236"/>
    </location>
</feature>
<evidence type="ECO:0000256" key="12">
    <source>
        <dbReference type="PROSITE-ProRule" id="PRU00309"/>
    </source>
</evidence>
<keyword evidence="10" id="KW-0539">Nucleus</keyword>
<evidence type="ECO:0000256" key="11">
    <source>
        <dbReference type="ARBA" id="ARBA00023306"/>
    </source>
</evidence>
<reference evidence="17" key="1">
    <citation type="journal article" date="2002" name="Science">
        <title>The draft genome of Ciona intestinalis: insights into chordate and vertebrate origins.</title>
        <authorList>
            <person name="Dehal P."/>
            <person name="Satou Y."/>
            <person name="Campbell R.K."/>
            <person name="Chapman J."/>
            <person name="Degnan B."/>
            <person name="De Tomaso A."/>
            <person name="Davidson B."/>
            <person name="Di Gregorio A."/>
            <person name="Gelpke M."/>
            <person name="Goodstein D.M."/>
            <person name="Harafuji N."/>
            <person name="Hastings K.E."/>
            <person name="Ho I."/>
            <person name="Hotta K."/>
            <person name="Huang W."/>
            <person name="Kawashima T."/>
            <person name="Lemaire P."/>
            <person name="Martinez D."/>
            <person name="Meinertzhagen I.A."/>
            <person name="Necula S."/>
            <person name="Nonaka M."/>
            <person name="Putnam N."/>
            <person name="Rash S."/>
            <person name="Saiga H."/>
            <person name="Satake M."/>
            <person name="Terry A."/>
            <person name="Yamada L."/>
            <person name="Wang H.G."/>
            <person name="Awazu S."/>
            <person name="Azumi K."/>
            <person name="Boore J."/>
            <person name="Branno M."/>
            <person name="Chin-Bow S."/>
            <person name="DeSantis R."/>
            <person name="Doyle S."/>
            <person name="Francino P."/>
            <person name="Keys D.N."/>
            <person name="Haga S."/>
            <person name="Hayashi H."/>
            <person name="Hino K."/>
            <person name="Imai K.S."/>
            <person name="Inaba K."/>
            <person name="Kano S."/>
            <person name="Kobayashi K."/>
            <person name="Kobayashi M."/>
            <person name="Lee B.I."/>
            <person name="Makabe K.W."/>
            <person name="Manohar C."/>
            <person name="Matassi G."/>
            <person name="Medina M."/>
            <person name="Mochizuki Y."/>
            <person name="Mount S."/>
            <person name="Morishita T."/>
            <person name="Miura S."/>
            <person name="Nakayama A."/>
            <person name="Nishizaka S."/>
            <person name="Nomoto H."/>
            <person name="Ohta F."/>
            <person name="Oishi K."/>
            <person name="Rigoutsos I."/>
            <person name="Sano M."/>
            <person name="Sasaki A."/>
            <person name="Sasakura Y."/>
            <person name="Shoguchi E."/>
            <person name="Shin-i T."/>
            <person name="Spagnuolo A."/>
            <person name="Stainier D."/>
            <person name="Suzuki M.M."/>
            <person name="Tassy O."/>
            <person name="Takatori N."/>
            <person name="Tokuoka M."/>
            <person name="Yagi K."/>
            <person name="Yoshizaki F."/>
            <person name="Wada S."/>
            <person name="Zhang C."/>
            <person name="Hyatt P.D."/>
            <person name="Larimer F."/>
            <person name="Detter C."/>
            <person name="Doggett N."/>
            <person name="Glavina T."/>
            <person name="Hawkins T."/>
            <person name="Richardson P."/>
            <person name="Lucas S."/>
            <person name="Kohara Y."/>
            <person name="Levine M."/>
            <person name="Satoh N."/>
            <person name="Rokhsar D.S."/>
        </authorList>
    </citation>
    <scope>NUCLEOTIDE SEQUENCE [LARGE SCALE GENOMIC DNA]</scope>
</reference>
<dbReference type="GO" id="GO:0008270">
    <property type="term" value="F:zinc ion binding"/>
    <property type="evidence" value="ECO:0007669"/>
    <property type="project" value="UniProtKB-KW"/>
</dbReference>
<keyword evidence="7 13" id="KW-0175">Coiled coil</keyword>
<keyword evidence="5" id="KW-0862">Zinc</keyword>
<reference evidence="16" key="2">
    <citation type="journal article" date="2008" name="Genome Biol.">
        <title>Improved genome assembly and evidence-based global gene model set for the chordate Ciona intestinalis: new insight into intron and operon populations.</title>
        <authorList>
            <person name="Satou Y."/>
            <person name="Mineta K."/>
            <person name="Ogasawara M."/>
            <person name="Sasakura Y."/>
            <person name="Shoguchi E."/>
            <person name="Ueno K."/>
            <person name="Yamada L."/>
            <person name="Matsumoto J."/>
            <person name="Wasserscheid J."/>
            <person name="Dewar K."/>
            <person name="Wiley G.B."/>
            <person name="Macmil S.L."/>
            <person name="Roe B.A."/>
            <person name="Zeller R.W."/>
            <person name="Hastings K.E."/>
            <person name="Lemaire P."/>
            <person name="Lindquist E."/>
            <person name="Endo T."/>
            <person name="Hotta K."/>
            <person name="Inaba K."/>
        </authorList>
    </citation>
    <scope>NUCLEOTIDE SEQUENCE [LARGE SCALE GENOMIC DNA]</scope>
    <source>
        <strain evidence="16">wild type</strain>
    </source>
</reference>
<evidence type="ECO:0000313" key="17">
    <source>
        <dbReference type="Proteomes" id="UP000008144"/>
    </source>
</evidence>
<gene>
    <name evidence="16" type="primary">LOC100186854</name>
</gene>
<dbReference type="PROSITE" id="PS50950">
    <property type="entry name" value="ZF_THAP"/>
    <property type="match status" value="1"/>
</dbReference>
<dbReference type="GO" id="GO:0005654">
    <property type="term" value="C:nucleoplasm"/>
    <property type="evidence" value="ECO:0007669"/>
    <property type="project" value="UniProtKB-SubCell"/>
</dbReference>
<comment type="similarity">
    <text evidence="2">Belongs to the THAP1 family.</text>
</comment>
<dbReference type="OrthoDB" id="6356087at2759"/>
<dbReference type="GO" id="GO:0043565">
    <property type="term" value="F:sequence-specific DNA binding"/>
    <property type="evidence" value="ECO:0007669"/>
    <property type="project" value="InterPro"/>
</dbReference>
<accession>A0A1W5BBA5</accession>
<evidence type="ECO:0000256" key="1">
    <source>
        <dbReference type="ARBA" id="ARBA00004642"/>
    </source>
</evidence>
<dbReference type="AlphaFoldDB" id="A0A1W5BBA5"/>
<evidence type="ECO:0000256" key="13">
    <source>
        <dbReference type="SAM" id="Coils"/>
    </source>
</evidence>
<dbReference type="PANTHER" id="PTHR46600">
    <property type="entry name" value="THAP DOMAIN-CONTAINING"/>
    <property type="match status" value="1"/>
</dbReference>
<keyword evidence="8 12" id="KW-0238">DNA-binding</keyword>
<feature type="compositionally biased region" description="Basic residues" evidence="14">
    <location>
        <begin position="18"/>
        <end position="27"/>
    </location>
</feature>
<evidence type="ECO:0000313" key="16">
    <source>
        <dbReference type="Ensembl" id="ENSCINP00000016478.3"/>
    </source>
</evidence>
<evidence type="ECO:0000256" key="4">
    <source>
        <dbReference type="ARBA" id="ARBA00022771"/>
    </source>
</evidence>
<dbReference type="InParanoid" id="A0A1W5BBA5"/>
<proteinExistence type="inferred from homology"/>
<dbReference type="STRING" id="7719.ENSCINP00000016478"/>
<dbReference type="InterPro" id="IPR006612">
    <property type="entry name" value="THAP_Znf"/>
</dbReference>
<evidence type="ECO:0000256" key="7">
    <source>
        <dbReference type="ARBA" id="ARBA00023054"/>
    </source>
</evidence>
<dbReference type="Gene3D" id="6.20.210.20">
    <property type="entry name" value="THAP domain"/>
    <property type="match status" value="1"/>
</dbReference>
<evidence type="ECO:0000256" key="6">
    <source>
        <dbReference type="ARBA" id="ARBA00023015"/>
    </source>
</evidence>
<dbReference type="PANTHER" id="PTHR46600:SF1">
    <property type="entry name" value="THAP DOMAIN-CONTAINING PROTEIN 1"/>
    <property type="match status" value="1"/>
</dbReference>
<dbReference type="SMART" id="SM00980">
    <property type="entry name" value="THAP"/>
    <property type="match status" value="1"/>
</dbReference>
<accession>F6S3X8</accession>
<reference evidence="16" key="3">
    <citation type="submission" date="2025-08" db="UniProtKB">
        <authorList>
            <consortium name="Ensembl"/>
        </authorList>
    </citation>
    <scope>IDENTIFICATION</scope>
</reference>
<evidence type="ECO:0000256" key="3">
    <source>
        <dbReference type="ARBA" id="ARBA00022723"/>
    </source>
</evidence>
<dbReference type="Proteomes" id="UP000008144">
    <property type="component" value="Chromosome 4"/>
</dbReference>
<dbReference type="InterPro" id="IPR038441">
    <property type="entry name" value="THAP_Znf_sf"/>
</dbReference>
<evidence type="ECO:0000256" key="5">
    <source>
        <dbReference type="ARBA" id="ARBA00022833"/>
    </source>
</evidence>
<dbReference type="InterPro" id="IPR026516">
    <property type="entry name" value="THAP1/10"/>
</dbReference>
<keyword evidence="3" id="KW-0479">Metal-binding</keyword>
<dbReference type="Ensembl" id="ENSCINT00000016478.3">
    <property type="protein sequence ID" value="ENSCINP00000016478.3"/>
    <property type="gene ID" value="ENSCING00000008057.3"/>
</dbReference>
<feature type="domain" description="THAP-type" evidence="15">
    <location>
        <begin position="7"/>
        <end position="107"/>
    </location>
</feature>
<organism evidence="16 17">
    <name type="scientific">Ciona intestinalis</name>
    <name type="common">Transparent sea squirt</name>
    <name type="synonym">Ascidia intestinalis</name>
    <dbReference type="NCBI Taxonomy" id="7719"/>
    <lineage>
        <taxon>Eukaryota</taxon>
        <taxon>Metazoa</taxon>
        <taxon>Chordata</taxon>
        <taxon>Tunicata</taxon>
        <taxon>Ascidiacea</taxon>
        <taxon>Phlebobranchia</taxon>
        <taxon>Cionidae</taxon>
        <taxon>Ciona</taxon>
    </lineage>
</organism>
<feature type="region of interest" description="Disordered" evidence="14">
    <location>
        <begin position="18"/>
        <end position="50"/>
    </location>
</feature>
<keyword evidence="6" id="KW-0805">Transcription regulation</keyword>
<dbReference type="SUPFAM" id="SSF57716">
    <property type="entry name" value="Glucocorticoid receptor-like (DNA-binding domain)"/>
    <property type="match status" value="1"/>
</dbReference>
<keyword evidence="9" id="KW-0804">Transcription</keyword>
<dbReference type="EMBL" id="EAAA01001890">
    <property type="status" value="NOT_ANNOTATED_CDS"/>
    <property type="molecule type" value="Genomic_DNA"/>
</dbReference>
<evidence type="ECO:0000256" key="2">
    <source>
        <dbReference type="ARBA" id="ARBA00006177"/>
    </source>
</evidence>
<dbReference type="Pfam" id="PF05485">
    <property type="entry name" value="THAP"/>
    <property type="match status" value="1"/>
</dbReference>
<keyword evidence="4 12" id="KW-0863">Zinc-finger</keyword>